<accession>A0A9X6RP65</accession>
<dbReference type="AlphaFoldDB" id="A0A9X6RP65"/>
<dbReference type="EMBL" id="MTYJ01000448">
    <property type="protein sequence ID" value="OWA54727.1"/>
    <property type="molecule type" value="Genomic_DNA"/>
</dbReference>
<organism evidence="1 2">
    <name type="scientific">Hypsibius exemplaris</name>
    <name type="common">Freshwater tardigrade</name>
    <dbReference type="NCBI Taxonomy" id="2072580"/>
    <lineage>
        <taxon>Eukaryota</taxon>
        <taxon>Metazoa</taxon>
        <taxon>Ecdysozoa</taxon>
        <taxon>Tardigrada</taxon>
        <taxon>Eutardigrada</taxon>
        <taxon>Parachela</taxon>
        <taxon>Hypsibioidea</taxon>
        <taxon>Hypsibiidae</taxon>
        <taxon>Hypsibius</taxon>
    </lineage>
</organism>
<dbReference type="SUPFAM" id="SSF52047">
    <property type="entry name" value="RNI-like"/>
    <property type="match status" value="1"/>
</dbReference>
<proteinExistence type="predicted"/>
<dbReference type="Gene3D" id="3.80.10.10">
    <property type="entry name" value="Ribonuclease Inhibitor"/>
    <property type="match status" value="1"/>
</dbReference>
<dbReference type="OrthoDB" id="676979at2759"/>
<reference evidence="2" key="1">
    <citation type="submission" date="2017-01" db="EMBL/GenBank/DDBJ databases">
        <title>Comparative genomics of anhydrobiosis in the tardigrade Hypsibius dujardini.</title>
        <authorList>
            <person name="Yoshida Y."/>
            <person name="Koutsovoulos G."/>
            <person name="Laetsch D."/>
            <person name="Stevens L."/>
            <person name="Kumar S."/>
            <person name="Horikawa D."/>
            <person name="Ishino K."/>
            <person name="Komine S."/>
            <person name="Tomita M."/>
            <person name="Blaxter M."/>
            <person name="Arakawa K."/>
        </authorList>
    </citation>
    <scope>NUCLEOTIDE SEQUENCE [LARGE SCALE GENOMIC DNA]</scope>
    <source>
        <strain evidence="2">Z151</strain>
    </source>
</reference>
<protein>
    <submittedName>
        <fullName evidence="1">Uncharacterized protein</fullName>
    </submittedName>
</protein>
<evidence type="ECO:0000313" key="1">
    <source>
        <dbReference type="EMBL" id="OWA54727.1"/>
    </source>
</evidence>
<sequence>MQRAGPVSVPHEGCTFYPDSSDLVSNGSQFVNVPTTICKGSQDILLPDNFNVSLVNADTEALNFGVVRVIVNDNYTPLPYLPHLRYFMLYSRFGTPRFPLNGLLIYNKNYIIHLELDLVNMSGLNKADFNGFIRLKYLVLTRCKITALGKDIFEELGIIADTPALSGIFPHLEYVTIAFNDIEQLDWAFLSPISRHLKRLDLRHNNFRSLISTADSNNPVFLESIKWLYLDASTESSSFVKATPRIYLNCGGTLNSTHTEPFSPECGPADPPTCIPTPQTYNQTTPEPSSRNNCRKIEPLIVSVVSLCLMQLILV</sequence>
<keyword evidence="2" id="KW-1185">Reference proteome</keyword>
<evidence type="ECO:0000313" key="2">
    <source>
        <dbReference type="Proteomes" id="UP000192578"/>
    </source>
</evidence>
<gene>
    <name evidence="1" type="ORF">BV898_19127</name>
</gene>
<dbReference type="Proteomes" id="UP000192578">
    <property type="component" value="Unassembled WGS sequence"/>
</dbReference>
<dbReference type="InterPro" id="IPR032675">
    <property type="entry name" value="LRR_dom_sf"/>
</dbReference>
<dbReference type="InterPro" id="IPR001611">
    <property type="entry name" value="Leu-rich_rpt"/>
</dbReference>
<name>A0A9X6RP65_HYPEX</name>
<comment type="caution">
    <text evidence="1">The sequence shown here is derived from an EMBL/GenBank/DDBJ whole genome shotgun (WGS) entry which is preliminary data.</text>
</comment>
<dbReference type="Pfam" id="PF00560">
    <property type="entry name" value="LRR_1"/>
    <property type="match status" value="1"/>
</dbReference>